<evidence type="ECO:0000256" key="9">
    <source>
        <dbReference type="ARBA" id="ARBA00023002"/>
    </source>
</evidence>
<keyword evidence="10 11" id="KW-0350">Heme biosynthesis</keyword>
<evidence type="ECO:0000256" key="11">
    <source>
        <dbReference type="RuleBase" id="RU364052"/>
    </source>
</evidence>
<dbReference type="Gene3D" id="3.90.660.20">
    <property type="entry name" value="Protoporphyrinogen oxidase, mitochondrial, domain 2"/>
    <property type="match status" value="1"/>
</dbReference>
<evidence type="ECO:0000256" key="1">
    <source>
        <dbReference type="ARBA" id="ARBA00001755"/>
    </source>
</evidence>
<dbReference type="SUPFAM" id="SSF51905">
    <property type="entry name" value="FAD/NAD(P)-binding domain"/>
    <property type="match status" value="1"/>
</dbReference>
<keyword evidence="14" id="KW-1185">Reference proteome</keyword>
<evidence type="ECO:0000256" key="5">
    <source>
        <dbReference type="ARBA" id="ARBA00012402"/>
    </source>
</evidence>
<dbReference type="SUPFAM" id="SSF54373">
    <property type="entry name" value="FAD-linked reductases, C-terminal domain"/>
    <property type="match status" value="1"/>
</dbReference>
<comment type="subcellular location">
    <subcellularLocation>
        <location evidence="11">Cytoplasm</location>
    </subcellularLocation>
</comment>
<evidence type="ECO:0000256" key="8">
    <source>
        <dbReference type="ARBA" id="ARBA00022827"/>
    </source>
</evidence>
<dbReference type="PANTHER" id="PTHR42923:SF3">
    <property type="entry name" value="PROTOPORPHYRINOGEN OXIDASE"/>
    <property type="match status" value="1"/>
</dbReference>
<reference evidence="14" key="1">
    <citation type="journal article" date="2019" name="Int. J. Syst. Evol. Microbiol.">
        <title>The Global Catalogue of Microorganisms (GCM) 10K type strain sequencing project: providing services to taxonomists for standard genome sequencing and annotation.</title>
        <authorList>
            <consortium name="The Broad Institute Genomics Platform"/>
            <consortium name="The Broad Institute Genome Sequencing Center for Infectious Disease"/>
            <person name="Wu L."/>
            <person name="Ma J."/>
        </authorList>
    </citation>
    <scope>NUCLEOTIDE SEQUENCE [LARGE SCALE GENOMIC DNA]</scope>
    <source>
        <strain evidence="14">CCUG 49339</strain>
    </source>
</reference>
<dbReference type="GO" id="GO:0004729">
    <property type="term" value="F:oxygen-dependent protoporphyrinogen oxidase activity"/>
    <property type="evidence" value="ECO:0007669"/>
    <property type="project" value="UniProtKB-EC"/>
</dbReference>
<evidence type="ECO:0000256" key="10">
    <source>
        <dbReference type="ARBA" id="ARBA00023133"/>
    </source>
</evidence>
<evidence type="ECO:0000256" key="2">
    <source>
        <dbReference type="ARBA" id="ARBA00001974"/>
    </source>
</evidence>
<sequence>MNSKEKKVVIIGGGITGLTTAFYLQKQANEKGLPISFKLVEASKHLGGKISTVQKDGFTIERGPDSFLERKVSAGQLVRDLGLGDQLVNNSTGTAHVLVNNELFPIPEGAVMGIPTKITPFITSGLFSPVGKLRAAADLILPKSGIEGDQSLGHFFRRRLGSEVVENLIEPLLSGIYAGDIDQLSLESTFPQFKQVESKYRSLILGMKTTSPQKKETGKSKKGIFQTVSSGLSSIVDTIGQQLPKENVLLERKVLGLEKSENGYFVSLDNGEKLEANYVVLATPHLASSEILKPYGIMEDFEDIPSTSVATVAMAYPLEAFSQLIEGTGFVVSRNSPYTITACTWTHKKWPHTVPKGKALIRCYVGKAGDEDIVYGSDDEILQAVKTDLQTISGVTTEPDFVVISRWKKAMPQYVVGHKERLNKMKETVQKELPNVFVVGSSFEGLGLPDCIDQGKRVVEDIIVSI</sequence>
<proteinExistence type="inferred from homology"/>
<comment type="function">
    <text evidence="11">Involved in coproporphyrin-dependent heme b biosynthesis. Catalyzes the oxidation of coproporphyrinogen III to coproporphyrin III.</text>
</comment>
<dbReference type="Gene3D" id="3.50.50.60">
    <property type="entry name" value="FAD/NAD(P)-binding domain"/>
    <property type="match status" value="1"/>
</dbReference>
<dbReference type="RefSeq" id="WP_377930353.1">
    <property type="nucleotide sequence ID" value="NZ_JBHUEM010000052.1"/>
</dbReference>
<dbReference type="InterPro" id="IPR036188">
    <property type="entry name" value="FAD/NAD-bd_sf"/>
</dbReference>
<evidence type="ECO:0000313" key="14">
    <source>
        <dbReference type="Proteomes" id="UP001597214"/>
    </source>
</evidence>
<dbReference type="NCBIfam" id="TIGR00562">
    <property type="entry name" value="proto_IX_ox"/>
    <property type="match status" value="1"/>
</dbReference>
<dbReference type="Pfam" id="PF01593">
    <property type="entry name" value="Amino_oxidase"/>
    <property type="match status" value="1"/>
</dbReference>
<evidence type="ECO:0000256" key="4">
    <source>
        <dbReference type="ARBA" id="ARBA00008310"/>
    </source>
</evidence>
<dbReference type="EMBL" id="JBHUEM010000052">
    <property type="protein sequence ID" value="MFD1739131.1"/>
    <property type="molecule type" value="Genomic_DNA"/>
</dbReference>
<evidence type="ECO:0000256" key="7">
    <source>
        <dbReference type="ARBA" id="ARBA00022630"/>
    </source>
</evidence>
<keyword evidence="11" id="KW-0963">Cytoplasm</keyword>
<evidence type="ECO:0000313" key="13">
    <source>
        <dbReference type="EMBL" id="MFD1739131.1"/>
    </source>
</evidence>
<comment type="pathway">
    <text evidence="3 11">Porphyrin-containing compound metabolism; protoheme biosynthesis.</text>
</comment>
<keyword evidence="8 11" id="KW-0274">FAD</keyword>
<evidence type="ECO:0000256" key="6">
    <source>
        <dbReference type="ARBA" id="ARBA00019046"/>
    </source>
</evidence>
<gene>
    <name evidence="13" type="primary">hemY</name>
    <name evidence="13" type="ORF">ACFSCX_21710</name>
</gene>
<dbReference type="NCBIfam" id="NF008845">
    <property type="entry name" value="PRK11883.1-5"/>
    <property type="match status" value="1"/>
</dbReference>
<dbReference type="EC" id="1.3.3.15" evidence="5 11"/>
<comment type="catalytic activity">
    <reaction evidence="1">
        <text>coproporphyrinogen III + 3 O2 = coproporphyrin III + 3 H2O2</text>
        <dbReference type="Rhea" id="RHEA:43436"/>
        <dbReference type="ChEBI" id="CHEBI:15379"/>
        <dbReference type="ChEBI" id="CHEBI:16240"/>
        <dbReference type="ChEBI" id="CHEBI:57309"/>
        <dbReference type="ChEBI" id="CHEBI:131725"/>
        <dbReference type="EC" id="1.3.3.15"/>
    </reaction>
    <physiologicalReaction direction="left-to-right" evidence="1">
        <dbReference type="Rhea" id="RHEA:43437"/>
    </physiologicalReaction>
</comment>
<keyword evidence="7 11" id="KW-0285">Flavoprotein</keyword>
<feature type="domain" description="Amine oxidase" evidence="12">
    <location>
        <begin position="15"/>
        <end position="463"/>
    </location>
</feature>
<dbReference type="InterPro" id="IPR004572">
    <property type="entry name" value="Protoporphyrinogen_oxidase"/>
</dbReference>
<dbReference type="PANTHER" id="PTHR42923">
    <property type="entry name" value="PROTOPORPHYRINOGEN OXIDASE"/>
    <property type="match status" value="1"/>
</dbReference>
<dbReference type="InterPro" id="IPR002937">
    <property type="entry name" value="Amino_oxidase"/>
</dbReference>
<keyword evidence="9 11" id="KW-0560">Oxidoreductase</keyword>
<dbReference type="Proteomes" id="UP001597214">
    <property type="component" value="Unassembled WGS sequence"/>
</dbReference>
<name>A0ABW4LW21_9BACI</name>
<comment type="similarity">
    <text evidence="4 11">Belongs to the protoporphyrinogen/coproporphyrinogen oxidase family. Coproporphyrinogen III oxidase subfamily.</text>
</comment>
<dbReference type="Gene3D" id="1.10.3110.10">
    <property type="entry name" value="protoporphyrinogen ix oxidase, domain 3"/>
    <property type="match status" value="1"/>
</dbReference>
<comment type="cofactor">
    <cofactor evidence="2 11">
        <name>FAD</name>
        <dbReference type="ChEBI" id="CHEBI:57692"/>
    </cofactor>
</comment>
<protein>
    <recommendedName>
        <fullName evidence="6 11">Coproporphyrinogen III oxidase</fullName>
        <ecNumber evidence="5 11">1.3.3.15</ecNumber>
    </recommendedName>
</protein>
<evidence type="ECO:0000259" key="12">
    <source>
        <dbReference type="Pfam" id="PF01593"/>
    </source>
</evidence>
<accession>A0ABW4LW21</accession>
<comment type="caution">
    <text evidence="13">The sequence shown here is derived from an EMBL/GenBank/DDBJ whole genome shotgun (WGS) entry which is preliminary data.</text>
</comment>
<evidence type="ECO:0000256" key="3">
    <source>
        <dbReference type="ARBA" id="ARBA00004744"/>
    </source>
</evidence>
<dbReference type="InterPro" id="IPR050464">
    <property type="entry name" value="Zeta_carotene_desat/Oxidored"/>
</dbReference>
<organism evidence="13 14">
    <name type="scientific">Bacillus salitolerans</name>
    <dbReference type="NCBI Taxonomy" id="1437434"/>
    <lineage>
        <taxon>Bacteria</taxon>
        <taxon>Bacillati</taxon>
        <taxon>Bacillota</taxon>
        <taxon>Bacilli</taxon>
        <taxon>Bacillales</taxon>
        <taxon>Bacillaceae</taxon>
        <taxon>Bacillus</taxon>
    </lineage>
</organism>